<feature type="compositionally biased region" description="Basic and acidic residues" evidence="4">
    <location>
        <begin position="257"/>
        <end position="270"/>
    </location>
</feature>
<feature type="region of interest" description="Disordered" evidence="4">
    <location>
        <begin position="439"/>
        <end position="458"/>
    </location>
</feature>
<organism evidence="6 7">
    <name type="scientific">Adineta ricciae</name>
    <name type="common">Rotifer</name>
    <dbReference type="NCBI Taxonomy" id="249248"/>
    <lineage>
        <taxon>Eukaryota</taxon>
        <taxon>Metazoa</taxon>
        <taxon>Spiralia</taxon>
        <taxon>Gnathifera</taxon>
        <taxon>Rotifera</taxon>
        <taxon>Eurotatoria</taxon>
        <taxon>Bdelloidea</taxon>
        <taxon>Adinetida</taxon>
        <taxon>Adinetidae</taxon>
        <taxon>Adineta</taxon>
    </lineage>
</organism>
<feature type="repeat" description="TPR" evidence="3">
    <location>
        <begin position="1805"/>
        <end position="1838"/>
    </location>
</feature>
<feature type="compositionally biased region" description="Acidic residues" evidence="4">
    <location>
        <begin position="275"/>
        <end position="286"/>
    </location>
</feature>
<keyword evidence="7" id="KW-1185">Reference proteome</keyword>
<gene>
    <name evidence="5" type="ORF">EDS130_LOCUS26000</name>
    <name evidence="6" type="ORF">XAT740_LOCUS46856</name>
</gene>
<protein>
    <recommendedName>
        <fullName evidence="8">Tetratricopeptide repeat protein 6</fullName>
    </recommendedName>
</protein>
<feature type="repeat" description="TPR" evidence="3">
    <location>
        <begin position="1062"/>
        <end position="1095"/>
    </location>
</feature>
<accession>A0A816A5T5</accession>
<proteinExistence type="predicted"/>
<dbReference type="PANTHER" id="PTHR44858">
    <property type="entry name" value="TETRATRICOPEPTIDE REPEAT PROTEIN 6"/>
    <property type="match status" value="1"/>
</dbReference>
<dbReference type="InterPro" id="IPR011990">
    <property type="entry name" value="TPR-like_helical_dom_sf"/>
</dbReference>
<dbReference type="Gene3D" id="1.25.40.10">
    <property type="entry name" value="Tetratricopeptide repeat domain"/>
    <property type="match status" value="9"/>
</dbReference>
<feature type="compositionally biased region" description="Low complexity" evidence="4">
    <location>
        <begin position="181"/>
        <end position="201"/>
    </location>
</feature>
<dbReference type="SMART" id="SM00028">
    <property type="entry name" value="TPR"/>
    <property type="match status" value="25"/>
</dbReference>
<feature type="repeat" description="TPR" evidence="3">
    <location>
        <begin position="1873"/>
        <end position="1906"/>
    </location>
</feature>
<evidence type="ECO:0008006" key="8">
    <source>
        <dbReference type="Google" id="ProtNLM"/>
    </source>
</evidence>
<dbReference type="PANTHER" id="PTHR44858:SF1">
    <property type="entry name" value="UDP-N-ACETYLGLUCOSAMINE--PEPTIDE N-ACETYLGLUCOSAMINYLTRANSFERASE SPINDLY-RELATED"/>
    <property type="match status" value="1"/>
</dbReference>
<feature type="repeat" description="TPR" evidence="3">
    <location>
        <begin position="1028"/>
        <end position="1061"/>
    </location>
</feature>
<dbReference type="PROSITE" id="PS50005">
    <property type="entry name" value="TPR"/>
    <property type="match status" value="8"/>
</dbReference>
<comment type="caution">
    <text evidence="6">The sequence shown here is derived from an EMBL/GenBank/DDBJ whole genome shotgun (WGS) entry which is preliminary data.</text>
</comment>
<evidence type="ECO:0000256" key="2">
    <source>
        <dbReference type="ARBA" id="ARBA00022803"/>
    </source>
</evidence>
<dbReference type="Pfam" id="PF13432">
    <property type="entry name" value="TPR_16"/>
    <property type="match status" value="2"/>
</dbReference>
<dbReference type="InterPro" id="IPR050498">
    <property type="entry name" value="Ycf3"/>
</dbReference>
<feature type="repeat" description="TPR" evidence="3">
    <location>
        <begin position="1582"/>
        <end position="1615"/>
    </location>
</feature>
<evidence type="ECO:0000256" key="3">
    <source>
        <dbReference type="PROSITE-ProRule" id="PRU00339"/>
    </source>
</evidence>
<feature type="region of interest" description="Disordered" evidence="4">
    <location>
        <begin position="542"/>
        <end position="563"/>
    </location>
</feature>
<evidence type="ECO:0000313" key="6">
    <source>
        <dbReference type="EMBL" id="CAF1593728.1"/>
    </source>
</evidence>
<dbReference type="Proteomes" id="UP000663828">
    <property type="component" value="Unassembled WGS sequence"/>
</dbReference>
<keyword evidence="2 3" id="KW-0802">TPR repeat</keyword>
<dbReference type="SUPFAM" id="SSF48452">
    <property type="entry name" value="TPR-like"/>
    <property type="match status" value="4"/>
</dbReference>
<feature type="region of interest" description="Disordered" evidence="4">
    <location>
        <begin position="851"/>
        <end position="893"/>
    </location>
</feature>
<dbReference type="Pfam" id="PF13431">
    <property type="entry name" value="TPR_17"/>
    <property type="match status" value="1"/>
</dbReference>
<dbReference type="Proteomes" id="UP000663852">
    <property type="component" value="Unassembled WGS sequence"/>
</dbReference>
<name>A0A816A5T5_ADIRI</name>
<dbReference type="EMBL" id="CAJNOJ010000156">
    <property type="protein sequence ID" value="CAF1213248.1"/>
    <property type="molecule type" value="Genomic_DNA"/>
</dbReference>
<evidence type="ECO:0000313" key="7">
    <source>
        <dbReference type="Proteomes" id="UP000663828"/>
    </source>
</evidence>
<evidence type="ECO:0000256" key="1">
    <source>
        <dbReference type="ARBA" id="ARBA00022737"/>
    </source>
</evidence>
<sequence>MVDLPSVKQSYIMTTTSDLKARPIKSTLGVLPMRQSESIPELNLVHLRGRSVMPLDMFDDEFTSNRVAANTPITPRRQLPTSETNPMSAGERYERLPAILPMVGTTHTAVLQERQPLVKPVIHRPVLKKRKVDVVVVESDVNERNTPRSVINRMVREAQLLTQPTGSDRVRSQSRLSDKPQSLVTTTSGTSTQQQSSTVVSEDPTRMAVENLIASIKSKQLQEAQRQSDRKIVDIIHRVLGRTVDLVYDEDEYERIEQQDVAREDSEIGRSTDVGAEEEEMDEEDATIVSRAADGIRSNDQVELDQNQRDKDEQEEDEDVQDEDIDERDRTIGTSEFVDEDEEIDITRDPLYYHTLLEVTNEDILNVRGTQINVPSTLVKKNQRRATKPLESTGPNVHHFCIQMVDEADVLPKEIRAITQLYHTRARFRHQLPFSTTYHKHGELPNYPPKEINEEEERKEKSKVLQRVRSGVPSIPFDNLESLDTDLNVWQNRAAKLVQPKVEGTSAITQDPYLIRLWAPAPPKMYIHPRRVRERLFPQYSSSAHSKGLSDDDDDVEEKTSANTSELARMITTFSERETSIEEQIVPPIIRSYKSLERLPSTIDSNEEFQMLPRMIRSTRSCSNLTAEPSVSFDTDYIFTLNETKHQTEARKVVKTEAVAVAPLPNKEVLVLTPEPAEITNIKATPEPAVDQSAETSSTDFKYFRKTNRSAHYEQALAAGRPYISSGHLRATRRSRKDAQYWERIDAIAALASAPPRYPILSRRESFHEAFFYERNHPHVVKQQFRQRNTSLEHGKQTFDGIIKTKYDYGKTRVKSAGKRQLSEFEWTRDLWYTWLDEYIAELDKQEFKRQETDTKKQSTSPPANGSLVATAYDDDDDEEGTSRRGTGTHGEPIVNLELADSEERRLIENEIHRLTALINRDPRDVFSLSRRGALFRKLGLFHDALNDLSLAIYIEPSFMDAYWQRALIYIIFEHYDEALDSLNMCIKFNKTHAGAYKLRADVHAIKGDLALANANYSQAIRYNPTDHESYFRRAQTYERRNEILLAMDDYVQVTRLNPKNIEAWYKHAMYYYNSANYDNAIGDFNELLKRQPDHVSARLHRALSNFYLEEYQYALNDFSATLHYDPSNWMAYYYRGLLLRACNPHQALRDFSISLLLNPEYDNVGAYLHRALLYCKENQFEEAIADYEAVIVLDREHAPALCNLAIIYMRKNAQKAIQLFTRSIQADPTYVRAYFCRAYFYSQLNQYQQAYSDYTKIYHMFPDQNSSVVLRGNMLLQMGQLDLASFCVEVAASLQSLSGSEEDSLPSAMKMNASSPQQQAIVHAFLEHYDRALSIMEYECSLSPTPVNWRMLGGLRVKAKRFDEAREAYEKCIQACLNNVADQKGELHGVYLDLSKCLIQLKRYSQAVDQLTALLKLQYPNQSAEAYLQRGIAKMRMFAHYSPQELAKLSSSRRPLLDINKALVIEPNNAEAYLARAAWYGRCERYSKGVLNCNEAIRLCPNLVRAYLYRGCLKYSIRLYDHAINDLTKALQIDPSCSHGYYNRALCYIRRGNLSHALKDFAIVLCLASSIRSSKTQLLELETYVNRGLLHYDHKDFQNALVDFEHALNLVLESGEDKKIYTLKHRLIYTIGQCHHRLAQFDKAIAQFTSSEIADRFTTDASYRHDVWIALGNVYMDMPDEKSRAKATKLFERVIHENPLQEHARLNLGYSLRQRAYYQRAWLQFSALLRINPRHVRALEARAIVCLQMNHPREAFIDLNQALHFEPSSAQLLTNRGVIQQFLGDNRSAMCDYRAAMLADPQNAFAHYNAGNILMFHGQFLQAIGLFDRVLEINPRDEAALTNRAIAKIVLKQYTSARQDLEQALSISPLSAHIHVDLGQLLLTMDEPAVAEEHFTQALYIRPCDPAVLKWRGDARSKQEGKHKEALEDYRACVELNDALQLARKHGLIKVPKKTKRRL</sequence>
<evidence type="ECO:0000313" key="5">
    <source>
        <dbReference type="EMBL" id="CAF1213248.1"/>
    </source>
</evidence>
<dbReference type="EMBL" id="CAJNOR010006378">
    <property type="protein sequence ID" value="CAF1593728.1"/>
    <property type="molecule type" value="Genomic_DNA"/>
</dbReference>
<feature type="repeat" description="TPR" evidence="3">
    <location>
        <begin position="1165"/>
        <end position="1198"/>
    </location>
</feature>
<dbReference type="Pfam" id="PF13181">
    <property type="entry name" value="TPR_8"/>
    <property type="match status" value="1"/>
</dbReference>
<keyword evidence="1" id="KW-0677">Repeat</keyword>
<feature type="region of interest" description="Disordered" evidence="4">
    <location>
        <begin position="257"/>
        <end position="339"/>
    </location>
</feature>
<reference evidence="6" key="1">
    <citation type="submission" date="2021-02" db="EMBL/GenBank/DDBJ databases">
        <authorList>
            <person name="Nowell W R."/>
        </authorList>
    </citation>
    <scope>NUCLEOTIDE SEQUENCE</scope>
</reference>
<feature type="compositionally biased region" description="Acidic residues" evidence="4">
    <location>
        <begin position="313"/>
        <end position="326"/>
    </location>
</feature>
<feature type="region of interest" description="Disordered" evidence="4">
    <location>
        <begin position="164"/>
        <end position="202"/>
    </location>
</feature>
<dbReference type="InterPro" id="IPR019734">
    <property type="entry name" value="TPR_rpt"/>
</dbReference>
<feature type="repeat" description="TPR" evidence="3">
    <location>
        <begin position="1232"/>
        <end position="1265"/>
    </location>
</feature>
<dbReference type="OrthoDB" id="1658288at2759"/>
<evidence type="ECO:0000256" key="4">
    <source>
        <dbReference type="SAM" id="MobiDB-lite"/>
    </source>
</evidence>
<feature type="repeat" description="TPR" evidence="3">
    <location>
        <begin position="1505"/>
        <end position="1538"/>
    </location>
</feature>